<sequence>MRADWLRLYASHAASDAARHVASRGRRFSPRKARRRTPARRPGARAAVAAHAAGHSTGDIAMEEAYARRALLLHLGSVLQILSRLEGAPDNQSIEALLAANGMLADVPLVEYVVQDMTVREFSARALRAFCLWPQLLLEDPLDCAALALPVRKHLFAGNDAGWKAYAATLREVSPGFDTARSYAAEPHEAEFDLADERDAETGDGPVERDDEADDDGRLRERAAASVESATPAGAPVRRESYE</sequence>
<feature type="compositionally biased region" description="Basic and acidic residues" evidence="1">
    <location>
        <begin position="188"/>
        <end position="201"/>
    </location>
</feature>
<gene>
    <name evidence="2" type="ordered locus">BURPS1710b_0326</name>
</gene>
<dbReference type="KEGG" id="bpm:BURPS1710b_0326"/>
<feature type="region of interest" description="Disordered" evidence="1">
    <location>
        <begin position="188"/>
        <end position="243"/>
    </location>
</feature>
<organism evidence="2 3">
    <name type="scientific">Burkholderia pseudomallei (strain 1710b)</name>
    <dbReference type="NCBI Taxonomy" id="320372"/>
    <lineage>
        <taxon>Bacteria</taxon>
        <taxon>Pseudomonadati</taxon>
        <taxon>Pseudomonadota</taxon>
        <taxon>Betaproteobacteria</taxon>
        <taxon>Burkholderiales</taxon>
        <taxon>Burkholderiaceae</taxon>
        <taxon>Burkholderia</taxon>
        <taxon>pseudomallei group</taxon>
    </lineage>
</organism>
<accession>Q3JXG1</accession>
<proteinExistence type="predicted"/>
<feature type="compositionally biased region" description="Basic residues" evidence="1">
    <location>
        <begin position="21"/>
        <end position="43"/>
    </location>
</feature>
<dbReference type="Proteomes" id="UP000002700">
    <property type="component" value="Chromosome I"/>
</dbReference>
<dbReference type="EnsemblBacteria" id="ABA51012">
    <property type="protein sequence ID" value="ABA51012"/>
    <property type="gene ID" value="BURPS1710b_0326"/>
</dbReference>
<reference evidence="2 3" key="1">
    <citation type="submission" date="2005-09" db="EMBL/GenBank/DDBJ databases">
        <authorList>
            <person name="Woods D.E."/>
            <person name="Nierman W.C."/>
        </authorList>
    </citation>
    <scope>NUCLEOTIDE SEQUENCE [LARGE SCALE GENOMIC DNA]</scope>
    <source>
        <strain evidence="2 3">1710b</strain>
    </source>
</reference>
<protein>
    <submittedName>
        <fullName evidence="2">Uncharacterized protein</fullName>
    </submittedName>
</protein>
<evidence type="ECO:0000313" key="3">
    <source>
        <dbReference type="Proteomes" id="UP000002700"/>
    </source>
</evidence>
<feature type="region of interest" description="Disordered" evidence="1">
    <location>
        <begin position="20"/>
        <end position="45"/>
    </location>
</feature>
<dbReference type="EMBL" id="CP000124">
    <property type="protein sequence ID" value="ABA51012.1"/>
    <property type="molecule type" value="Genomic_DNA"/>
</dbReference>
<dbReference type="HOGENOM" id="CLU_099758_0_0_4"/>
<name>Q3JXG1_BURP1</name>
<dbReference type="AlphaFoldDB" id="Q3JXG1"/>
<evidence type="ECO:0000313" key="2">
    <source>
        <dbReference type="EMBL" id="ABA51012.1"/>
    </source>
</evidence>
<evidence type="ECO:0000256" key="1">
    <source>
        <dbReference type="SAM" id="MobiDB-lite"/>
    </source>
</evidence>